<feature type="compositionally biased region" description="Basic and acidic residues" evidence="11">
    <location>
        <begin position="2200"/>
        <end position="2241"/>
    </location>
</feature>
<feature type="compositionally biased region" description="Low complexity" evidence="11">
    <location>
        <begin position="1244"/>
        <end position="1256"/>
    </location>
</feature>
<feature type="compositionally biased region" description="Basic and acidic residues" evidence="11">
    <location>
        <begin position="1484"/>
        <end position="1502"/>
    </location>
</feature>
<feature type="region of interest" description="Disordered" evidence="11">
    <location>
        <begin position="1966"/>
        <end position="2173"/>
    </location>
</feature>
<feature type="compositionally biased region" description="Basic and acidic residues" evidence="11">
    <location>
        <begin position="731"/>
        <end position="766"/>
    </location>
</feature>
<feature type="compositionally biased region" description="Low complexity" evidence="11">
    <location>
        <begin position="1591"/>
        <end position="1604"/>
    </location>
</feature>
<feature type="region of interest" description="Disordered" evidence="11">
    <location>
        <begin position="2875"/>
        <end position="2930"/>
    </location>
</feature>
<feature type="compositionally biased region" description="Basic residues" evidence="11">
    <location>
        <begin position="558"/>
        <end position="568"/>
    </location>
</feature>
<evidence type="ECO:0000256" key="11">
    <source>
        <dbReference type="SAM" id="MobiDB-lite"/>
    </source>
</evidence>
<feature type="compositionally biased region" description="Acidic residues" evidence="11">
    <location>
        <begin position="1524"/>
        <end position="1534"/>
    </location>
</feature>
<feature type="compositionally biased region" description="Basic and acidic residues" evidence="11">
    <location>
        <begin position="1368"/>
        <end position="1379"/>
    </location>
</feature>
<feature type="compositionally biased region" description="Low complexity" evidence="11">
    <location>
        <begin position="2534"/>
        <end position="2563"/>
    </location>
</feature>
<evidence type="ECO:0000256" key="10">
    <source>
        <dbReference type="SAM" id="Coils"/>
    </source>
</evidence>
<feature type="compositionally biased region" description="Polar residues" evidence="11">
    <location>
        <begin position="1775"/>
        <end position="1785"/>
    </location>
</feature>
<dbReference type="InterPro" id="IPR012677">
    <property type="entry name" value="Nucleotide-bd_a/b_plait_sf"/>
</dbReference>
<feature type="compositionally biased region" description="Basic and acidic residues" evidence="11">
    <location>
        <begin position="490"/>
        <end position="509"/>
    </location>
</feature>
<keyword evidence="5" id="KW-0805">Transcription regulation</keyword>
<feature type="coiled-coil region" evidence="10">
    <location>
        <begin position="2325"/>
        <end position="2352"/>
    </location>
</feature>
<dbReference type="GO" id="GO:0005634">
    <property type="term" value="C:nucleus"/>
    <property type="evidence" value="ECO:0007669"/>
    <property type="project" value="UniProtKB-SubCell"/>
</dbReference>
<evidence type="ECO:0000256" key="7">
    <source>
        <dbReference type="ARBA" id="ARBA00023163"/>
    </source>
</evidence>
<feature type="compositionally biased region" description="Polar residues" evidence="11">
    <location>
        <begin position="782"/>
        <end position="800"/>
    </location>
</feature>
<dbReference type="InterPro" id="IPR016194">
    <property type="entry name" value="SPOC-like_C_dom_sf"/>
</dbReference>
<evidence type="ECO:0000256" key="5">
    <source>
        <dbReference type="ARBA" id="ARBA00023015"/>
    </source>
</evidence>
<comment type="subcellular location">
    <subcellularLocation>
        <location evidence="1">Nucleus</location>
    </subcellularLocation>
</comment>
<comment type="similarity">
    <text evidence="2">Belongs to the RRM Spen family.</text>
</comment>
<protein>
    <submittedName>
        <fullName evidence="15">Msx2-interacting protein</fullName>
    </submittedName>
</protein>
<feature type="region of interest" description="Disordered" evidence="11">
    <location>
        <begin position="3110"/>
        <end position="3152"/>
    </location>
</feature>
<feature type="compositionally biased region" description="Low complexity" evidence="11">
    <location>
        <begin position="2875"/>
        <end position="2929"/>
    </location>
</feature>
<feature type="domain" description="RRM" evidence="12">
    <location>
        <begin position="199"/>
        <end position="267"/>
    </location>
</feature>
<feature type="compositionally biased region" description="Low complexity" evidence="11">
    <location>
        <begin position="2750"/>
        <end position="2790"/>
    </location>
</feature>
<dbReference type="GO" id="GO:0003723">
    <property type="term" value="F:RNA binding"/>
    <property type="evidence" value="ECO:0007669"/>
    <property type="project" value="UniProtKB-UniRule"/>
</dbReference>
<feature type="region of interest" description="Disordered" evidence="11">
    <location>
        <begin position="2657"/>
        <end position="2683"/>
    </location>
</feature>
<dbReference type="InterPro" id="IPR035979">
    <property type="entry name" value="RBD_domain_sf"/>
</dbReference>
<feature type="compositionally biased region" description="Polar residues" evidence="11">
    <location>
        <begin position="13"/>
        <end position="23"/>
    </location>
</feature>
<feature type="compositionally biased region" description="Low complexity" evidence="11">
    <location>
        <begin position="2490"/>
        <end position="2499"/>
    </location>
</feature>
<feature type="compositionally biased region" description="Basic and acidic residues" evidence="11">
    <location>
        <begin position="1862"/>
        <end position="1873"/>
    </location>
</feature>
<name>A0A914GQJ0_GLORO</name>
<dbReference type="Gene3D" id="2.40.290.10">
    <property type="match status" value="1"/>
</dbReference>
<dbReference type="Gene3D" id="3.30.70.330">
    <property type="match status" value="1"/>
</dbReference>
<dbReference type="SMART" id="SM00360">
    <property type="entry name" value="RRM"/>
    <property type="match status" value="1"/>
</dbReference>
<feature type="domain" description="SPOC" evidence="13">
    <location>
        <begin position="3170"/>
        <end position="3340"/>
    </location>
</feature>
<dbReference type="FunFam" id="2.40.290.10:FF:000002">
    <property type="entry name" value="Spen family transcriptional repressor"/>
    <property type="match status" value="1"/>
</dbReference>
<feature type="region of interest" description="Disordered" evidence="11">
    <location>
        <begin position="1837"/>
        <end position="1873"/>
    </location>
</feature>
<evidence type="ECO:0000256" key="2">
    <source>
        <dbReference type="ARBA" id="ARBA00005387"/>
    </source>
</evidence>
<feature type="compositionally biased region" description="Low complexity" evidence="11">
    <location>
        <begin position="2797"/>
        <end position="2828"/>
    </location>
</feature>
<evidence type="ECO:0000256" key="1">
    <source>
        <dbReference type="ARBA" id="ARBA00004123"/>
    </source>
</evidence>
<feature type="region of interest" description="Disordered" evidence="11">
    <location>
        <begin position="1350"/>
        <end position="1540"/>
    </location>
</feature>
<feature type="region of interest" description="Disordered" evidence="11">
    <location>
        <begin position="394"/>
        <end position="426"/>
    </location>
</feature>
<keyword evidence="4 9" id="KW-0694">RNA-binding</keyword>
<dbReference type="PROSITE" id="PS50102">
    <property type="entry name" value="RRM"/>
    <property type="match status" value="1"/>
</dbReference>
<keyword evidence="6 10" id="KW-0175">Coiled coil</keyword>
<evidence type="ECO:0000259" key="12">
    <source>
        <dbReference type="PROSITE" id="PS50102"/>
    </source>
</evidence>
<dbReference type="Pfam" id="PF00076">
    <property type="entry name" value="RRM_1"/>
    <property type="match status" value="1"/>
</dbReference>
<proteinExistence type="inferred from homology"/>
<evidence type="ECO:0000256" key="4">
    <source>
        <dbReference type="ARBA" id="ARBA00022884"/>
    </source>
</evidence>
<keyword evidence="3" id="KW-0597">Phosphoprotein</keyword>
<dbReference type="InterPro" id="IPR000504">
    <property type="entry name" value="RRM_dom"/>
</dbReference>
<feature type="compositionally biased region" description="Basic and acidic residues" evidence="11">
    <location>
        <begin position="1"/>
        <end position="12"/>
    </location>
</feature>
<evidence type="ECO:0000256" key="3">
    <source>
        <dbReference type="ARBA" id="ARBA00022553"/>
    </source>
</evidence>
<keyword evidence="8" id="KW-0539">Nucleus</keyword>
<feature type="region of interest" description="Disordered" evidence="11">
    <location>
        <begin position="2722"/>
        <end position="2844"/>
    </location>
</feature>
<dbReference type="PANTHER" id="PTHR23189">
    <property type="entry name" value="RNA RECOGNITION MOTIF-CONTAINING"/>
    <property type="match status" value="1"/>
</dbReference>
<feature type="region of interest" description="Disordered" evidence="11">
    <location>
        <begin position="727"/>
        <end position="800"/>
    </location>
</feature>
<feature type="compositionally biased region" description="Basic and acidic residues" evidence="11">
    <location>
        <begin position="1413"/>
        <end position="1423"/>
    </location>
</feature>
<feature type="compositionally biased region" description="Basic and acidic residues" evidence="11">
    <location>
        <begin position="1195"/>
        <end position="1212"/>
    </location>
</feature>
<feature type="region of interest" description="Disordered" evidence="11">
    <location>
        <begin position="3054"/>
        <end position="3075"/>
    </location>
</feature>
<evidence type="ECO:0000313" key="15">
    <source>
        <dbReference type="WBParaSite" id="Gr19_v10_g10405.t3"/>
    </source>
</evidence>
<feature type="region of interest" description="Disordered" evidence="11">
    <location>
        <begin position="2200"/>
        <end position="2288"/>
    </location>
</feature>
<feature type="region of interest" description="Disordered" evidence="11">
    <location>
        <begin position="1714"/>
        <end position="1786"/>
    </location>
</feature>
<evidence type="ECO:0000256" key="6">
    <source>
        <dbReference type="ARBA" id="ARBA00023054"/>
    </source>
</evidence>
<feature type="region of interest" description="Disordered" evidence="11">
    <location>
        <begin position="1180"/>
        <end position="1331"/>
    </location>
</feature>
<feature type="compositionally biased region" description="Polar residues" evidence="11">
    <location>
        <begin position="699"/>
        <end position="709"/>
    </location>
</feature>
<feature type="compositionally biased region" description="Low complexity" evidence="11">
    <location>
        <begin position="2512"/>
        <end position="2526"/>
    </location>
</feature>
<evidence type="ECO:0000313" key="14">
    <source>
        <dbReference type="Proteomes" id="UP000887572"/>
    </source>
</evidence>
<feature type="region of interest" description="Disordered" evidence="11">
    <location>
        <begin position="1578"/>
        <end position="1631"/>
    </location>
</feature>
<sequence>MDTEQHRDKVDDPSSSMTLSPQNTDDLQGIYVYQLPFPGTLPEKAQREQLAAVVRKYSKIVEIRFDAVPNNPDMSTVQAGRRFQLPPLSRRALIVFQKISTPSCEALLAELNKQIMSQCHLNASMAKSEHISALIALRNSSAGHNAAKPSTTSEQPQQYPSKRPLTLLKIQPPAPAVKAFAMDSQTHTQPDPFHKNASRTLYVKHLDNAITEEELKIRYGKFGHILDIEVKNRNTMAPYAFIQFTNIESVANAIKAFNHQMEECGRQKKNSNLHWWGNTIVTSRLWIGRLPPNCGEQYLMSKMRVVLTQPDDVTQVIYDANFNEAIVMFVGHESTQIAFNKVKNRNITFQPERSSINEPVHHVHVDFCSEKLHDYFIDRLYGKNTEPLLSDVILAPPPDPPKCLSTSQLKKSPSPPPDPSIEGIGNKHSVARPKVLLAESQQQNAACAIEKALSANSYSAKTEHPHHSTTTKPSARTIRDAYSNSMAEEASSHRERPAGKSQDTSERQHVNGHIQSVSSKTHKMPKKQSSATKHTWDRKHRSQRSTERRRESRVEKKEKRREKRRSRTRQTAGNVRRTEVERSGGEIVVKQGQEGSQQSCEVQKPVKRKSTHKSVLQRIDKAHEQQKRRRPSSSSDSHSSCTCSSCTSNSSSNSRSSSLSENSDSDYSSTENEAEEERPSTRRSNQSKKDGLTDEPKIANSQPVRQGGTTTVEPVLIHNDPLPLTAPLEVKASDTEHPTKTTGLEIEKTIHNESTEENSSSKDKDVQLQCKDPSAKDDVSKKSSTASLAGQQPQSVTKVQAPKTSLRTIVCIPLEALSTPSSDPRLNRLKPSSAVAVSLDLPRFVLKLKMGCSSGNRLRADSTNLQEQLLTNTPVSAPPQSADWIKQEPEFNAEIEQKCKIKNAEQNENDSEMEKKSVGPNTLNLLAAITKRIKCVESGITELKISARPEQIKLSNFDQIESEVSRIRTELISGVSMEQLEHSIAQRSPITAQLNTSSTDGGGRPLQPKTIIDGFQTSNLLDFVITKGEDEAEKNSKSEDIEGGLHDRRCSFVSEPDMPTRSFSLSNELQTTAHFDNPSASSNKVRDAETIKFDFPRHTPSAKVLRLAHEKEQLTPSTSSSASPLPKQSVDANSAFSRKSKLLMESSPNQQSHQIRTTVGIPKLKEIKLDRKPSAVSLVTPVDPWATTSTPHGSTRKDKELKSERREYRSDSVGHLPITMAKDRKEGKNETIGGGLKTNHPILKKTPTTTTKSQQKQSREERKTDSAAATSGAGCGGHVEQHKKHFKSKAKSVENESTSDVEKQHRKQKRKKRAADQSTSSSSDESVEGMELFNKVDIEEQKRMMKAIKSGVGFGLSMYDRVKRRSSQRPDDDHKKKTALEVLKTKHAKKKKEFSRVRLSSTSTDSDESEDDAANRKEEDSGRTDLMANNKQQDGNPSSSAENVEPAVIDDSALSAEKQPKKHQNAVGASAEAKGANTSNLTIRRPEIAPRKPFMEEPKIKEEEEEEANSSASCIDGSGRSSESESEAGDEEMDAGDRAIKKLKDELSRYRKSSESSVDEAKLFNENLARVVATAAEGCRAQSTASHTENDNSSSESSSSSPSESDTEPITNRLIGNVGMSTKPPSQKRVKHLSMEDVFGADSSEESLDEHVPPAPKVGLTTAKNKPVVISSFKNDNIKKEVFVPKIKIDQKEASETSIGKEKMQIRAILAVNKQGKRTRVSSVSSVSSIEHKRFKETKSKISAENEPTSAVAAVRDRSKSDATPLKKAQLQMKPPTTGTSSEVTVLSKEEGACATAEMGKKMKQQTKTIGTKISPKTSKNAMLMKELAKRKRVKIREEKKLNKSTLKRAIGSDKGQTPKRARTEKMMEPIVDRTEWKDKKKVGQEELQSVKSAIADTAQCLDVSIATKLAENDESDQRQHPSIVQQEEHSGEVENLVTVASRKNETDELMDIVAAEKMAESEFEIIDSGNVLTKVAATDKTPDEELKQQKTEEMEVKNKTEEKDGQKKSEEKDGQKKSEEKDGQKKGEEEMDVKNKTEEKDGQKKSEEKEVHKKSEEKVGQKKKLEEKVGQKKKSEEKDGQKKRDEEMDVKNKTEEKDGQNKTEEKEVQKKSEEKVGQKKKEEEKVGQKKKEEEKVGQKKKEEEKDGQKKRGEEATELREIPAEEDDEEQMEAELLRRMEECNEEEAAVASLRLQSKVDRRNSQDLTQKSDDIGHILSPNEKHWKTLDMEMEKEEIPTTKDEEEENKEEDKLGGNGERVVEEEREVEGTLHGQHTAVDEPTTDKTTVFKFETIERRASNESVDSHMAGVGNGFVEVDAEHLRQQKRDQDAMERLAEERRKTEETVKRMDETVDAVATNSTVLQQHDITSGPQTSPDLAQQLGSFQPLSRQPNALQTAADAFPQQPAEGGDVGDYLFPTTMGMGRAQNQQQCEAVIQTVTANPMSMNIQSQYLQQQQPIHSLQHHFSLPSASVVEDVLSVSSGEAVCKTASSSTTTTSSYPFLMPTTSTMSHHQQQQQQHQYGQQHKLQHTHHMPQQQQHYSSLPQQKPSDVSMMESVSMSLPPSMPVGPPPAYDVSAASMADSSHQESAKNVASYQQQLQSLAANSTVYTHQPQISSGMSDVVHQQGMANVFEGLSQDKSHLQQKQKQQSIAPMMLQQRKPSDVKQQQLQHQPAPIVGHNVQQSPLVQPHQGLTDRRLDVQTQQLQLKQPQQQQFRLEQMQLQQQPSRLDPLQQQQSRLEQLQHHQQPRLEQMQPQQPRLEHVQPQQQQTRLDPLQQQQSRLDPPQQHQSRLDQIPPQQQQSRLDPPQQQQSRDQIPPQQRQQFQMQHIVQPPSAVQKQQQLQQQQQYQQKQHQLSSNALTPVLSTQQVQQTKQQNVVQRQRRQQQMPTIPTQQQQQKQLAVSGQYHHQQQQQQHHHIPQQQHYQQQPDTLSTMATTGLIDPQLVSLYQHLRDQQMIQQEISKIGQAQQMPSISAAMLAAASSTNQITPATLSQWHSIVTPTSTMAHGGALEELLRHGLLAPQTPSIVSPSGRTENAGTSAMAVPSSFDELFHQKLSGSSPSPRGFLQHHQQMSSNVPQLNATHMAQQQQQKQQQVQQQQMQQNLLAAGGSVQNKQIQPIQQQQPPPPGQQQQQPSIMCHSQNVEKRQQQHVHANQHIVQQNQQKMVKKQSSANKYPVLWQGQLAMKNADTLVQMHKVCGNEALIQQMNGELSALNENGIPLLRINQRMRLEQTHLENLIRKMEREENQLALICLPCGRDREDVVIQTQKMSVAFIEYFSSKSAAGIVSSGATQQPSSMVAHIFPPSDFSRMLLSRNAPDLLRTVESLNAGYLFVILTNK</sequence>
<dbReference type="InterPro" id="IPR010912">
    <property type="entry name" value="SPOC_met"/>
</dbReference>
<evidence type="ECO:0000259" key="13">
    <source>
        <dbReference type="PROSITE" id="PS50917"/>
    </source>
</evidence>
<dbReference type="PROSITE" id="PS50917">
    <property type="entry name" value="SPOC"/>
    <property type="match status" value="1"/>
</dbReference>
<feature type="region of interest" description="Disordered" evidence="11">
    <location>
        <begin position="2490"/>
        <end position="2566"/>
    </location>
</feature>
<feature type="compositionally biased region" description="Basic and acidic residues" evidence="11">
    <location>
        <begin position="1730"/>
        <end position="1744"/>
    </location>
</feature>
<evidence type="ECO:0000256" key="9">
    <source>
        <dbReference type="PROSITE-ProRule" id="PRU00176"/>
    </source>
</evidence>
<feature type="compositionally biased region" description="Low complexity" evidence="11">
    <location>
        <begin position="1114"/>
        <end position="1126"/>
    </location>
</feature>
<feature type="region of interest" description="Disordered" evidence="11">
    <location>
        <begin position="1110"/>
        <end position="1134"/>
    </location>
</feature>
<organism evidence="14 15">
    <name type="scientific">Globodera rostochiensis</name>
    <name type="common">Golden nematode worm</name>
    <name type="synonym">Heterodera rostochiensis</name>
    <dbReference type="NCBI Taxonomy" id="31243"/>
    <lineage>
        <taxon>Eukaryota</taxon>
        <taxon>Metazoa</taxon>
        <taxon>Ecdysozoa</taxon>
        <taxon>Nematoda</taxon>
        <taxon>Chromadorea</taxon>
        <taxon>Rhabditida</taxon>
        <taxon>Tylenchina</taxon>
        <taxon>Tylenchomorpha</taxon>
        <taxon>Tylenchoidea</taxon>
        <taxon>Heteroderidae</taxon>
        <taxon>Heteroderinae</taxon>
        <taxon>Globodera</taxon>
    </lineage>
</organism>
<keyword evidence="14" id="KW-1185">Reference proteome</keyword>
<accession>A0A914GQJ0</accession>
<evidence type="ECO:0000256" key="8">
    <source>
        <dbReference type="ARBA" id="ARBA00023242"/>
    </source>
</evidence>
<feature type="region of interest" description="Disordered" evidence="11">
    <location>
        <begin position="1641"/>
        <end position="1660"/>
    </location>
</feature>
<feature type="compositionally biased region" description="Low complexity" evidence="11">
    <location>
        <begin position="632"/>
        <end position="670"/>
    </location>
</feature>
<feature type="region of interest" description="Disordered" evidence="11">
    <location>
        <begin position="1"/>
        <end position="23"/>
    </location>
</feature>
<dbReference type="WBParaSite" id="Gr19_v10_g10405.t3">
    <property type="protein sequence ID" value="Gr19_v10_g10405.t3"/>
    <property type="gene ID" value="Gr19_v10_g10405"/>
</dbReference>
<reference evidence="15" key="1">
    <citation type="submission" date="2022-11" db="UniProtKB">
        <authorList>
            <consortium name="WormBaseParasite"/>
        </authorList>
    </citation>
    <scope>IDENTIFICATION</scope>
</reference>
<feature type="compositionally biased region" description="Basic and acidic residues" evidence="11">
    <location>
        <begin position="687"/>
        <end position="697"/>
    </location>
</feature>
<dbReference type="SUPFAM" id="SSF100939">
    <property type="entry name" value="SPOC domain-like"/>
    <property type="match status" value="1"/>
</dbReference>
<dbReference type="SUPFAM" id="SSF54928">
    <property type="entry name" value="RNA-binding domain, RBD"/>
    <property type="match status" value="1"/>
</dbReference>
<feature type="region of interest" description="Disordered" evidence="11">
    <location>
        <begin position="484"/>
        <end position="709"/>
    </location>
</feature>
<dbReference type="Proteomes" id="UP000887572">
    <property type="component" value="Unplaced"/>
</dbReference>
<dbReference type="CDD" id="cd21543">
    <property type="entry name" value="SPOC_SHARP"/>
    <property type="match status" value="1"/>
</dbReference>
<feature type="compositionally biased region" description="Basic and acidic residues" evidence="11">
    <location>
        <begin position="544"/>
        <end position="557"/>
    </location>
</feature>
<feature type="compositionally biased region" description="Basic residues" evidence="11">
    <location>
        <begin position="1304"/>
        <end position="1313"/>
    </location>
</feature>
<feature type="region of interest" description="Disordered" evidence="11">
    <location>
        <begin position="1910"/>
        <end position="1946"/>
    </location>
</feature>
<feature type="compositionally biased region" description="Basic and acidic residues" evidence="11">
    <location>
        <begin position="1981"/>
        <end position="2163"/>
    </location>
</feature>
<feature type="compositionally biased region" description="Acidic residues" evidence="11">
    <location>
        <begin position="2164"/>
        <end position="2173"/>
    </location>
</feature>
<keyword evidence="7" id="KW-0804">Transcription</keyword>
<feature type="compositionally biased region" description="Basic residues" evidence="11">
    <location>
        <begin position="1281"/>
        <end position="1290"/>
    </location>
</feature>
<feature type="region of interest" description="Disordered" evidence="11">
    <location>
        <begin position="458"/>
        <end position="477"/>
    </location>
</feature>
<feature type="compositionally biased region" description="Polar residues" evidence="11">
    <location>
        <begin position="1427"/>
        <end position="1442"/>
    </location>
</feature>